<sequence>MTTILAPYHQGERLADAEIPVHADVTVTAEFPAGADLWQQAAVTCAAIAEPVAAAVRGGRVPVVFSGDCLLAGGTVAGAQRAGRDPGVVWFDAHGDVHTLETSTSGYLGGMSLRVLTGAHPERYADAFGLRPVAPERAVLADARDLDPAEAEYLAGSATRRIPVAEVDTDTVPAGDLVIHVDADVIDAGELPGLRYPVPGGPSTEAVLDACARLVATGRVVAIHVACPWLPTGDRAEREIRDRLVSRFAAGL</sequence>
<evidence type="ECO:0000256" key="1">
    <source>
        <dbReference type="ARBA" id="ARBA00022723"/>
    </source>
</evidence>
<dbReference type="RefSeq" id="WP_185043880.1">
    <property type="nucleotide sequence ID" value="NZ_BAABFG010000005.1"/>
</dbReference>
<evidence type="ECO:0000256" key="4">
    <source>
        <dbReference type="PROSITE-ProRule" id="PRU00742"/>
    </source>
</evidence>
<evidence type="ECO:0000313" key="6">
    <source>
        <dbReference type="Proteomes" id="UP000546162"/>
    </source>
</evidence>
<organism evidence="5 6">
    <name type="scientific">Actinoplanes octamycinicus</name>
    <dbReference type="NCBI Taxonomy" id="135948"/>
    <lineage>
        <taxon>Bacteria</taxon>
        <taxon>Bacillati</taxon>
        <taxon>Actinomycetota</taxon>
        <taxon>Actinomycetes</taxon>
        <taxon>Micromonosporales</taxon>
        <taxon>Micromonosporaceae</taxon>
        <taxon>Actinoplanes</taxon>
    </lineage>
</organism>
<keyword evidence="2 5" id="KW-0378">Hydrolase</keyword>
<accession>A0A7W7H479</accession>
<evidence type="ECO:0000256" key="2">
    <source>
        <dbReference type="ARBA" id="ARBA00022801"/>
    </source>
</evidence>
<keyword evidence="3" id="KW-0464">Manganese</keyword>
<keyword evidence="1" id="KW-0479">Metal-binding</keyword>
<dbReference type="GO" id="GO:0030145">
    <property type="term" value="F:manganese ion binding"/>
    <property type="evidence" value="ECO:0007669"/>
    <property type="project" value="TreeGrafter"/>
</dbReference>
<dbReference type="Gene3D" id="3.40.800.10">
    <property type="entry name" value="Ureohydrolase domain"/>
    <property type="match status" value="1"/>
</dbReference>
<dbReference type="PROSITE" id="PS51409">
    <property type="entry name" value="ARGINASE_2"/>
    <property type="match status" value="1"/>
</dbReference>
<dbReference type="Pfam" id="PF00491">
    <property type="entry name" value="Arginase"/>
    <property type="match status" value="1"/>
</dbReference>
<dbReference type="InterPro" id="IPR006035">
    <property type="entry name" value="Ureohydrolase"/>
</dbReference>
<comment type="similarity">
    <text evidence="4">Belongs to the arginase family.</text>
</comment>
<dbReference type="PANTHER" id="PTHR43782">
    <property type="entry name" value="ARGINASE"/>
    <property type="match status" value="1"/>
</dbReference>
<dbReference type="GO" id="GO:0005737">
    <property type="term" value="C:cytoplasm"/>
    <property type="evidence" value="ECO:0007669"/>
    <property type="project" value="TreeGrafter"/>
</dbReference>
<protein>
    <submittedName>
        <fullName evidence="5">Arginase</fullName>
        <ecNumber evidence="5">3.5.3.1</ecNumber>
    </submittedName>
</protein>
<dbReference type="CDD" id="cd09999">
    <property type="entry name" value="Arginase-like_1"/>
    <property type="match status" value="1"/>
</dbReference>
<reference evidence="5 6" key="1">
    <citation type="submission" date="2020-08" db="EMBL/GenBank/DDBJ databases">
        <title>Sequencing the genomes of 1000 actinobacteria strains.</title>
        <authorList>
            <person name="Klenk H.-P."/>
        </authorList>
    </citation>
    <scope>NUCLEOTIDE SEQUENCE [LARGE SCALE GENOMIC DNA]</scope>
    <source>
        <strain evidence="5 6">DSM 45809</strain>
    </source>
</reference>
<dbReference type="EMBL" id="JACHNB010000001">
    <property type="protein sequence ID" value="MBB4743618.1"/>
    <property type="molecule type" value="Genomic_DNA"/>
</dbReference>
<dbReference type="PRINTS" id="PR00116">
    <property type="entry name" value="ARGINASE"/>
</dbReference>
<keyword evidence="6" id="KW-1185">Reference proteome</keyword>
<dbReference type="EC" id="3.5.3.1" evidence="5"/>
<dbReference type="AlphaFoldDB" id="A0A7W7H479"/>
<dbReference type="GO" id="GO:0004053">
    <property type="term" value="F:arginase activity"/>
    <property type="evidence" value="ECO:0007669"/>
    <property type="project" value="UniProtKB-EC"/>
</dbReference>
<name>A0A7W7H479_9ACTN</name>
<comment type="caution">
    <text evidence="5">The sequence shown here is derived from an EMBL/GenBank/DDBJ whole genome shotgun (WGS) entry which is preliminary data.</text>
</comment>
<evidence type="ECO:0000313" key="5">
    <source>
        <dbReference type="EMBL" id="MBB4743618.1"/>
    </source>
</evidence>
<dbReference type="Proteomes" id="UP000546162">
    <property type="component" value="Unassembled WGS sequence"/>
</dbReference>
<dbReference type="PANTHER" id="PTHR43782:SF3">
    <property type="entry name" value="ARGINASE"/>
    <property type="match status" value="1"/>
</dbReference>
<proteinExistence type="inferred from homology"/>
<dbReference type="InterPro" id="IPR023696">
    <property type="entry name" value="Ureohydrolase_dom_sf"/>
</dbReference>
<dbReference type="SUPFAM" id="SSF52768">
    <property type="entry name" value="Arginase/deacetylase"/>
    <property type="match status" value="1"/>
</dbReference>
<evidence type="ECO:0000256" key="3">
    <source>
        <dbReference type="ARBA" id="ARBA00023211"/>
    </source>
</evidence>
<gene>
    <name evidence="5" type="ORF">BJY16_007077</name>
</gene>